<comment type="caution">
    <text evidence="1">The sequence shown here is derived from an EMBL/GenBank/DDBJ whole genome shotgun (WGS) entry which is preliminary data.</text>
</comment>
<proteinExistence type="predicted"/>
<reference evidence="2" key="1">
    <citation type="submission" date="2024-07" db="EMBL/GenBank/DDBJ databases">
        <title>Two chromosome-level genome assemblies of Korean endemic species Abeliophyllum distichum and Forsythia ovata (Oleaceae).</title>
        <authorList>
            <person name="Jang H."/>
        </authorList>
    </citation>
    <scope>NUCLEOTIDE SEQUENCE [LARGE SCALE GENOMIC DNA]</scope>
</reference>
<accession>A0ABD1VJF0</accession>
<sequence>MSIIFNLEDGLVAHSSLTMKKGTEGEELETGESLFIWVQNGRCRPKARDKDGGGTVAKVVDTTQMFGVTNRSFAIHVVQMYLLLALIASTCTIRSRNPDD</sequence>
<evidence type="ECO:0000313" key="2">
    <source>
        <dbReference type="Proteomes" id="UP001604277"/>
    </source>
</evidence>
<dbReference type="Proteomes" id="UP001604277">
    <property type="component" value="Unassembled WGS sequence"/>
</dbReference>
<protein>
    <submittedName>
        <fullName evidence="1">Uncharacterized protein</fullName>
    </submittedName>
</protein>
<dbReference type="AlphaFoldDB" id="A0ABD1VJF0"/>
<dbReference type="EMBL" id="JBFOLJ010000005">
    <property type="protein sequence ID" value="KAL2537454.1"/>
    <property type="molecule type" value="Genomic_DNA"/>
</dbReference>
<gene>
    <name evidence="1" type="ORF">Fot_18845</name>
</gene>
<evidence type="ECO:0000313" key="1">
    <source>
        <dbReference type="EMBL" id="KAL2537454.1"/>
    </source>
</evidence>
<name>A0ABD1VJF0_9LAMI</name>
<keyword evidence="2" id="KW-1185">Reference proteome</keyword>
<organism evidence="1 2">
    <name type="scientific">Forsythia ovata</name>
    <dbReference type="NCBI Taxonomy" id="205694"/>
    <lineage>
        <taxon>Eukaryota</taxon>
        <taxon>Viridiplantae</taxon>
        <taxon>Streptophyta</taxon>
        <taxon>Embryophyta</taxon>
        <taxon>Tracheophyta</taxon>
        <taxon>Spermatophyta</taxon>
        <taxon>Magnoliopsida</taxon>
        <taxon>eudicotyledons</taxon>
        <taxon>Gunneridae</taxon>
        <taxon>Pentapetalae</taxon>
        <taxon>asterids</taxon>
        <taxon>lamiids</taxon>
        <taxon>Lamiales</taxon>
        <taxon>Oleaceae</taxon>
        <taxon>Forsythieae</taxon>
        <taxon>Forsythia</taxon>
    </lineage>
</organism>